<evidence type="ECO:0000256" key="3">
    <source>
        <dbReference type="ARBA" id="ARBA00022801"/>
    </source>
</evidence>
<dbReference type="GO" id="GO:0004252">
    <property type="term" value="F:serine-type endopeptidase activity"/>
    <property type="evidence" value="ECO:0007669"/>
    <property type="project" value="UniProtKB-UniRule"/>
</dbReference>
<proteinExistence type="inferred from homology"/>
<dbReference type="InterPro" id="IPR034187">
    <property type="entry name" value="Peptidases_S8_5"/>
</dbReference>
<organism evidence="9 10">
    <name type="scientific">Pleurostoma richardsiae</name>
    <dbReference type="NCBI Taxonomy" id="41990"/>
    <lineage>
        <taxon>Eukaryota</taxon>
        <taxon>Fungi</taxon>
        <taxon>Dikarya</taxon>
        <taxon>Ascomycota</taxon>
        <taxon>Pezizomycotina</taxon>
        <taxon>Sordariomycetes</taxon>
        <taxon>Sordariomycetidae</taxon>
        <taxon>Calosphaeriales</taxon>
        <taxon>Pleurostomataceae</taxon>
        <taxon>Pleurostoma</taxon>
    </lineage>
</organism>
<dbReference type="PRINTS" id="PR00723">
    <property type="entry name" value="SUBTILISIN"/>
</dbReference>
<name>A0AA38S0Q8_9PEZI</name>
<dbReference type="PROSITE" id="PS51892">
    <property type="entry name" value="SUBTILASE"/>
    <property type="match status" value="1"/>
</dbReference>
<dbReference type="PANTHER" id="PTHR43806:SF66">
    <property type="entry name" value="SERIN ENDOPEPTIDASE"/>
    <property type="match status" value="1"/>
</dbReference>
<evidence type="ECO:0000313" key="9">
    <source>
        <dbReference type="EMBL" id="KAJ9144541.1"/>
    </source>
</evidence>
<feature type="active site" description="Charge relay system" evidence="5 6">
    <location>
        <position position="151"/>
    </location>
</feature>
<keyword evidence="10" id="KW-1185">Reference proteome</keyword>
<evidence type="ECO:0000259" key="8">
    <source>
        <dbReference type="Pfam" id="PF00082"/>
    </source>
</evidence>
<dbReference type="InterPro" id="IPR015500">
    <property type="entry name" value="Peptidase_S8_subtilisin-rel"/>
</dbReference>
<keyword evidence="3 6" id="KW-0378">Hydrolase</keyword>
<feature type="chain" id="PRO_5041217895" evidence="7">
    <location>
        <begin position="19"/>
        <end position="897"/>
    </location>
</feature>
<dbReference type="EMBL" id="JANBVO010000016">
    <property type="protein sequence ID" value="KAJ9144541.1"/>
    <property type="molecule type" value="Genomic_DNA"/>
</dbReference>
<dbReference type="InterPro" id="IPR050131">
    <property type="entry name" value="Peptidase_S8_subtilisin-like"/>
</dbReference>
<dbReference type="Pfam" id="PF00082">
    <property type="entry name" value="Peptidase_S8"/>
    <property type="match status" value="1"/>
</dbReference>
<dbReference type="GO" id="GO:0006508">
    <property type="term" value="P:proteolysis"/>
    <property type="evidence" value="ECO:0007669"/>
    <property type="project" value="UniProtKB-KW"/>
</dbReference>
<comment type="similarity">
    <text evidence="1 6">Belongs to the peptidase S8 family.</text>
</comment>
<dbReference type="SUPFAM" id="SSF52743">
    <property type="entry name" value="Subtilisin-like"/>
    <property type="match status" value="1"/>
</dbReference>
<comment type="caution">
    <text evidence="9">The sequence shown here is derived from an EMBL/GenBank/DDBJ whole genome shotgun (WGS) entry which is preliminary data.</text>
</comment>
<accession>A0AA38S0Q8</accession>
<dbReference type="PANTHER" id="PTHR43806">
    <property type="entry name" value="PEPTIDASE S8"/>
    <property type="match status" value="1"/>
</dbReference>
<dbReference type="InterPro" id="IPR000209">
    <property type="entry name" value="Peptidase_S8/S53_dom"/>
</dbReference>
<feature type="active site" description="Charge relay system" evidence="5 6">
    <location>
        <position position="202"/>
    </location>
</feature>
<evidence type="ECO:0000256" key="5">
    <source>
        <dbReference type="PIRSR" id="PIRSR615500-1"/>
    </source>
</evidence>
<evidence type="ECO:0000256" key="4">
    <source>
        <dbReference type="ARBA" id="ARBA00022825"/>
    </source>
</evidence>
<dbReference type="PROSITE" id="PS00137">
    <property type="entry name" value="SUBTILASE_HIS"/>
    <property type="match status" value="1"/>
</dbReference>
<feature type="domain" description="Peptidase S8/S53" evidence="8">
    <location>
        <begin position="142"/>
        <end position="538"/>
    </location>
</feature>
<evidence type="ECO:0000256" key="7">
    <source>
        <dbReference type="SAM" id="SignalP"/>
    </source>
</evidence>
<evidence type="ECO:0000313" key="10">
    <source>
        <dbReference type="Proteomes" id="UP001174694"/>
    </source>
</evidence>
<dbReference type="InterPro" id="IPR036852">
    <property type="entry name" value="Peptidase_S8/S53_dom_sf"/>
</dbReference>
<feature type="active site" description="Charge relay system" evidence="5 6">
    <location>
        <position position="519"/>
    </location>
</feature>
<evidence type="ECO:0000256" key="6">
    <source>
        <dbReference type="PROSITE-ProRule" id="PRU01240"/>
    </source>
</evidence>
<feature type="signal peptide" evidence="7">
    <location>
        <begin position="1"/>
        <end position="18"/>
    </location>
</feature>
<dbReference type="PROSITE" id="PS00138">
    <property type="entry name" value="SUBTILASE_SER"/>
    <property type="match status" value="1"/>
</dbReference>
<keyword evidence="7" id="KW-0732">Signal</keyword>
<gene>
    <name evidence="9" type="ORF">NKR23_g5948</name>
</gene>
<dbReference type="InterPro" id="IPR023828">
    <property type="entry name" value="Peptidase_S8_Ser-AS"/>
</dbReference>
<dbReference type="AlphaFoldDB" id="A0AA38S0Q8"/>
<dbReference type="Proteomes" id="UP001174694">
    <property type="component" value="Unassembled WGS sequence"/>
</dbReference>
<sequence>MRVKNLVLGLSAVAGAAAIQRRQDLNSDLSNGTVTAAKRFIIEFTPGTDHAALQSEIASRKGTSVLKTLSSDIFTGVVVESAEDNADTLGAIRSVSQVWGSKKILLDTAPPSQIFAENATSMNYSTHGMTGVDKLHAAGIYGKGAVVGIVDTGTQYTHPALGGGFGPGYKVAGGYDFVGNGCWPYYGCDKEPDSDPMDQMGHGTHVAGIVAGKSDVYTGVAPEATIMSYKVFTSYDSTDEDTLIEAFLAAYNDGVDIITCSVGGAGGWADDAWGVIASRIVAQGVVVTIAAGNNGLEGPFFGSIGSSGEFAIAVASIEADVIAQPAFTTTFTIDNSSSNATTGYYAAFTQIPWTVKDWTVIPTSLNTTVADDACSPIPEGTYNWTNAVGLVRLGGCDAYTKQQNLQNAGSHYNLFYSISDPPEIPLYRRVGGFCGTLEKKAGEAMIEAIAQGGELTVDFSTLWGSGFVGLPFISGGVPNYFTSWGSLYDMAIKPDVAAPGGDILSTYPTNSYATLSGTSMATPYVAGIAALYIGYYGGRKTNPNFNATELMMRIISSGVSLPYFDGQTTTDYGMYAPVAQVGTGLVNGYKVLTYNTSLSFEKFELNDTHHFSRYHKVEITNNHPTETVTYSFGIEYGAGFETWSPEDDRPKSFLELVPVEMAPTVSLPSTIMLAPGAKKTVQFNFMYPSGLDNLPLYGGKALINSSLGEELAVPYLGVASNIEDTFKSQFQTGYPYIYSGLNNTAFEEKPSFSFNLDPASQDFPKLFARMQWGTKELRWDIFDTTFNERDWEYPPVVGSNGYVGSATYWAFSGQVDIYDATIDPPANYTVSFPVSDMPRCSIDVEDLDYWWFGQLANGSMLTPGDYIMRFAASVPFADLTHSDNWDKYTAAFTVLSE</sequence>
<protein>
    <submittedName>
        <fullName evidence="9">Minor extracellular protease vpr</fullName>
    </submittedName>
</protein>
<dbReference type="InterPro" id="IPR022398">
    <property type="entry name" value="Peptidase_S8_His-AS"/>
</dbReference>
<evidence type="ECO:0000256" key="1">
    <source>
        <dbReference type="ARBA" id="ARBA00011073"/>
    </source>
</evidence>
<dbReference type="Gene3D" id="3.40.50.200">
    <property type="entry name" value="Peptidase S8/S53 domain"/>
    <property type="match status" value="2"/>
</dbReference>
<keyword evidence="4 6" id="KW-0720">Serine protease</keyword>
<dbReference type="CDD" id="cd07489">
    <property type="entry name" value="Peptidases_S8_5"/>
    <property type="match status" value="1"/>
</dbReference>
<reference evidence="9" key="1">
    <citation type="submission" date="2022-07" db="EMBL/GenBank/DDBJ databases">
        <title>Fungi with potential for degradation of polypropylene.</title>
        <authorList>
            <person name="Gostincar C."/>
        </authorList>
    </citation>
    <scope>NUCLEOTIDE SEQUENCE</scope>
    <source>
        <strain evidence="9">EXF-13308</strain>
    </source>
</reference>
<evidence type="ECO:0000256" key="2">
    <source>
        <dbReference type="ARBA" id="ARBA00022670"/>
    </source>
</evidence>
<keyword evidence="2 6" id="KW-0645">Protease</keyword>